<feature type="binding site" evidence="7">
    <location>
        <position position="260"/>
    </location>
    <ligand>
        <name>Mn(2+)</name>
        <dbReference type="ChEBI" id="CHEBI:29035"/>
        <label>1</label>
    </ligand>
</feature>
<evidence type="ECO:0000256" key="6">
    <source>
        <dbReference type="NCBIfam" id="TIGR01227"/>
    </source>
</evidence>
<feature type="binding site" evidence="5 7">
    <location>
        <position position="165"/>
    </location>
    <ligand>
        <name>Mn(2+)</name>
        <dbReference type="ChEBI" id="CHEBI:29035"/>
        <label>1</label>
    </ligand>
</feature>
<evidence type="ECO:0000256" key="8">
    <source>
        <dbReference type="PROSITE-ProRule" id="PRU00742"/>
    </source>
</evidence>
<comment type="similarity">
    <text evidence="5 8 9">Belongs to the arginase family.</text>
</comment>
<feature type="binding site" evidence="5 7">
    <location>
        <position position="161"/>
    </location>
    <ligand>
        <name>Mn(2+)</name>
        <dbReference type="ChEBI" id="CHEBI:29035"/>
        <label>1</label>
    </ligand>
</feature>
<dbReference type="RefSeq" id="WP_065576561.1">
    <property type="nucleotide sequence ID" value="NZ_JBNGCH010000351.1"/>
</dbReference>
<feature type="binding site" evidence="7">
    <location>
        <position position="163"/>
    </location>
    <ligand>
        <name>Mn(2+)</name>
        <dbReference type="ChEBI" id="CHEBI:29035"/>
        <label>1</label>
    </ligand>
</feature>
<dbReference type="InterPro" id="IPR006035">
    <property type="entry name" value="Ureohydrolase"/>
</dbReference>
<dbReference type="Proteomes" id="UP000093173">
    <property type="component" value="Unassembled WGS sequence"/>
</dbReference>
<feature type="binding site" evidence="5">
    <location>
        <position position="161"/>
    </location>
    <ligand>
        <name>Mn(2+)</name>
        <dbReference type="ChEBI" id="CHEBI:29035"/>
        <label>2</label>
    </ligand>
</feature>
<dbReference type="GO" id="GO:0019557">
    <property type="term" value="P:L-histidine catabolic process to glutamate and formate"/>
    <property type="evidence" value="ECO:0007669"/>
    <property type="project" value="UniProtKB-UniPathway"/>
</dbReference>
<dbReference type="SUPFAM" id="SSF52768">
    <property type="entry name" value="Arginase/deacetylase"/>
    <property type="match status" value="1"/>
</dbReference>
<sequence>MTNPHTVTDHTFHWQGRHDAEDAELGKRVHHVVKKMQAYDLNTTDNFVSILGFPSDAGVARNKGRIGAKKAPNLIRQALANMAWHKNVSLVDLGNVACEDDQLEDSQAQCAQVITTALARSPVITLGGGHEVAWPSFLGLANHLKSKAPELKPKIGIINFDAHFDLRAFESNHADVKPSSGTPFNQISRYCQSNGWGFHYACLGVSRASNTAALFNTADELGVWYVEDHQLSPMKHDTHLPQLQHFIDQCDYLYLTIDLDVFPASTAPGVSAPAARGVSYESISLLLERILNCHNKLMIADIAEYNPTYDVDSQTARLAARLCWDMANAMADKVTSINDNESAHKQ</sequence>
<keyword evidence="11" id="KW-1185">Reference proteome</keyword>
<dbReference type="AlphaFoldDB" id="A0A1B9R0Z8"/>
<dbReference type="GO" id="GO:0033389">
    <property type="term" value="P:putrescine biosynthetic process from arginine, via agmatine"/>
    <property type="evidence" value="ECO:0007669"/>
    <property type="project" value="TreeGrafter"/>
</dbReference>
<evidence type="ECO:0000313" key="11">
    <source>
        <dbReference type="Proteomes" id="UP000093173"/>
    </source>
</evidence>
<evidence type="ECO:0000256" key="2">
    <source>
        <dbReference type="ARBA" id="ARBA00022801"/>
    </source>
</evidence>
<comment type="function">
    <text evidence="5">Catalyzes the conversion of N-formimidoyl-L-glutamate to L-glutamate and formamide.</text>
</comment>
<dbReference type="Gene3D" id="3.40.800.10">
    <property type="entry name" value="Ureohydrolase domain"/>
    <property type="match status" value="1"/>
</dbReference>
<dbReference type="EMBL" id="MAJZ01000351">
    <property type="protein sequence ID" value="OCH77816.1"/>
    <property type="molecule type" value="Genomic_DNA"/>
</dbReference>
<feature type="binding site" evidence="5">
    <location>
        <position position="163"/>
    </location>
    <ligand>
        <name>Mn(2+)</name>
        <dbReference type="ChEBI" id="CHEBI:29035"/>
        <label>2</label>
    </ligand>
</feature>
<comment type="pathway">
    <text evidence="5">Amino-acid degradation; L-histidine degradation into L-glutamate; L-glutamate from N-formimidoyl-L-glutamate (hydrolase route): step 1/1.</text>
</comment>
<evidence type="ECO:0000256" key="4">
    <source>
        <dbReference type="ARBA" id="ARBA00023211"/>
    </source>
</evidence>
<dbReference type="PANTHER" id="PTHR11358:SF35">
    <property type="entry name" value="FORMIMIDOYLGLUTAMASE"/>
    <property type="match status" value="1"/>
</dbReference>
<dbReference type="PROSITE" id="PS01053">
    <property type="entry name" value="ARGINASE_1"/>
    <property type="match status" value="1"/>
</dbReference>
<evidence type="ECO:0000256" key="3">
    <source>
        <dbReference type="ARBA" id="ARBA00022808"/>
    </source>
</evidence>
<evidence type="ECO:0000256" key="1">
    <source>
        <dbReference type="ARBA" id="ARBA00022723"/>
    </source>
</evidence>
<dbReference type="GO" id="GO:0019556">
    <property type="term" value="P:L-histidine catabolic process to glutamate and formamide"/>
    <property type="evidence" value="ECO:0007669"/>
    <property type="project" value="UniProtKB-UniRule"/>
</dbReference>
<gene>
    <name evidence="5" type="primary">hutG</name>
    <name evidence="10" type="ORF">A6E14_07110</name>
</gene>
<dbReference type="GO" id="GO:0030145">
    <property type="term" value="F:manganese ion binding"/>
    <property type="evidence" value="ECO:0007669"/>
    <property type="project" value="UniProtKB-UniRule"/>
</dbReference>
<organism evidence="10 11">
    <name type="scientific">Vibrio genomosp. F10</name>
    <dbReference type="NCBI Taxonomy" id="723171"/>
    <lineage>
        <taxon>Bacteria</taxon>
        <taxon>Pseudomonadati</taxon>
        <taxon>Pseudomonadota</taxon>
        <taxon>Gammaproteobacteria</taxon>
        <taxon>Vibrionales</taxon>
        <taxon>Vibrionaceae</taxon>
        <taxon>Vibrio</taxon>
    </lineage>
</organism>
<evidence type="ECO:0000256" key="9">
    <source>
        <dbReference type="RuleBase" id="RU003684"/>
    </source>
</evidence>
<dbReference type="UniPathway" id="UPA00379">
    <property type="reaction ID" value="UER00552"/>
</dbReference>
<protein>
    <recommendedName>
        <fullName evidence="5 6">Formimidoylglutamase</fullName>
        <ecNumber evidence="5 6">3.5.3.8</ecNumber>
    </recommendedName>
    <alternativeName>
        <fullName evidence="5">Formiminoglutamase</fullName>
    </alternativeName>
    <alternativeName>
        <fullName evidence="5">Formiminoglutamate hydrolase</fullName>
    </alternativeName>
</protein>
<dbReference type="NCBIfam" id="TIGR01227">
    <property type="entry name" value="hutG"/>
    <property type="match status" value="1"/>
</dbReference>
<proteinExistence type="inferred from homology"/>
<dbReference type="EC" id="3.5.3.8" evidence="5 6"/>
<dbReference type="PRINTS" id="PR00116">
    <property type="entry name" value="ARGINASE"/>
</dbReference>
<dbReference type="GO" id="GO:0050415">
    <property type="term" value="F:formimidoylglutamase activity"/>
    <property type="evidence" value="ECO:0007669"/>
    <property type="project" value="UniProtKB-UniRule"/>
</dbReference>
<keyword evidence="2 5" id="KW-0378">Hydrolase</keyword>
<reference evidence="11" key="1">
    <citation type="submission" date="2016-06" db="EMBL/GenBank/DDBJ databases">
        <authorList>
            <person name="Hehemann J.-H."/>
            <person name="Arevalo P."/>
            <person name="Datta M.S."/>
            <person name="Polz M.F."/>
        </authorList>
    </citation>
    <scope>NUCLEOTIDE SEQUENCE [LARGE SCALE GENOMIC DNA]</scope>
    <source>
        <strain evidence="11">9CSC122</strain>
    </source>
</reference>
<dbReference type="GO" id="GO:0008783">
    <property type="term" value="F:agmatinase activity"/>
    <property type="evidence" value="ECO:0007669"/>
    <property type="project" value="TreeGrafter"/>
</dbReference>
<accession>A0A1B9R0Z8</accession>
<keyword evidence="3 5" id="KW-0369">Histidine metabolism</keyword>
<evidence type="ECO:0000256" key="7">
    <source>
        <dbReference type="PIRSR" id="PIRSR036979-1"/>
    </source>
</evidence>
<dbReference type="PANTHER" id="PTHR11358">
    <property type="entry name" value="ARGINASE/AGMATINASE"/>
    <property type="match status" value="1"/>
</dbReference>
<dbReference type="PIRSF" id="PIRSF036979">
    <property type="entry name" value="Arginase"/>
    <property type="match status" value="1"/>
</dbReference>
<dbReference type="HAMAP" id="MF_00737">
    <property type="entry name" value="Formimidoylglutam"/>
    <property type="match status" value="1"/>
</dbReference>
<dbReference type="InterPro" id="IPR023696">
    <property type="entry name" value="Ureohydrolase_dom_sf"/>
</dbReference>
<dbReference type="CDD" id="cd09988">
    <property type="entry name" value="Formimidoylglutamase"/>
    <property type="match status" value="1"/>
</dbReference>
<feature type="binding site" evidence="5">
    <location>
        <position position="260"/>
    </location>
    <ligand>
        <name>Mn(2+)</name>
        <dbReference type="ChEBI" id="CHEBI:29035"/>
        <label>2</label>
    </ligand>
</feature>
<dbReference type="InterPro" id="IPR005923">
    <property type="entry name" value="HutG"/>
</dbReference>
<evidence type="ECO:0000313" key="10">
    <source>
        <dbReference type="EMBL" id="OCH77816.1"/>
    </source>
</evidence>
<dbReference type="Pfam" id="PF00491">
    <property type="entry name" value="Arginase"/>
    <property type="match status" value="1"/>
</dbReference>
<comment type="catalytic activity">
    <reaction evidence="5">
        <text>N-formimidoyl-L-glutamate + H2O = formamide + L-glutamate</text>
        <dbReference type="Rhea" id="RHEA:22492"/>
        <dbReference type="ChEBI" id="CHEBI:15377"/>
        <dbReference type="ChEBI" id="CHEBI:16397"/>
        <dbReference type="ChEBI" id="CHEBI:29985"/>
        <dbReference type="ChEBI" id="CHEBI:58928"/>
        <dbReference type="EC" id="3.5.3.8"/>
    </reaction>
</comment>
<dbReference type="InterPro" id="IPR020855">
    <property type="entry name" value="Ureohydrolase_Mn_BS"/>
</dbReference>
<feature type="binding site" evidence="5 7">
    <location>
        <position position="130"/>
    </location>
    <ligand>
        <name>Mn(2+)</name>
        <dbReference type="ChEBI" id="CHEBI:29035"/>
        <label>1</label>
    </ligand>
</feature>
<keyword evidence="4 5" id="KW-0464">Manganese</keyword>
<comment type="cofactor">
    <cofactor evidence="5 7">
        <name>Mn(2+)</name>
        <dbReference type="ChEBI" id="CHEBI:29035"/>
    </cofactor>
    <text evidence="5 7">Binds 2 manganese ions per subunit.</text>
</comment>
<dbReference type="PROSITE" id="PS51409">
    <property type="entry name" value="ARGINASE_2"/>
    <property type="match status" value="1"/>
</dbReference>
<name>A0A1B9R0Z8_9VIBR</name>
<comment type="caution">
    <text evidence="10">The sequence shown here is derived from an EMBL/GenBank/DDBJ whole genome shotgun (WGS) entry which is preliminary data.</text>
</comment>
<feature type="binding site" evidence="5">
    <location>
        <position position="258"/>
    </location>
    <ligand>
        <name>Mn(2+)</name>
        <dbReference type="ChEBI" id="CHEBI:29035"/>
        <label>2</label>
    </ligand>
</feature>
<keyword evidence="1 5" id="KW-0479">Metal-binding</keyword>
<feature type="binding site" evidence="5 7">
    <location>
        <position position="258"/>
    </location>
    <ligand>
        <name>Mn(2+)</name>
        <dbReference type="ChEBI" id="CHEBI:29035"/>
        <label>1</label>
    </ligand>
</feature>
<evidence type="ECO:0000256" key="5">
    <source>
        <dbReference type="HAMAP-Rule" id="MF_00737"/>
    </source>
</evidence>